<comment type="caution">
    <text evidence="1">The sequence shown here is derived from an EMBL/GenBank/DDBJ whole genome shotgun (WGS) entry which is preliminary data.</text>
</comment>
<proteinExistence type="predicted"/>
<protein>
    <submittedName>
        <fullName evidence="1">Uncharacterized protein</fullName>
    </submittedName>
</protein>
<evidence type="ECO:0000313" key="2">
    <source>
        <dbReference type="Proteomes" id="UP000188586"/>
    </source>
</evidence>
<accession>A0A1V3SZW1</accession>
<reference evidence="1 2" key="1">
    <citation type="submission" date="2016-11" db="EMBL/GenBank/DDBJ databases">
        <title>Comparative genomics of co-occurring bacteria in distinct bioleaching systems unravels niche-specific adaptation.</title>
        <authorList>
            <person name="Zhang X."/>
            <person name="Liu X."/>
            <person name="Yin H."/>
        </authorList>
    </citation>
    <scope>NUCLEOTIDE SEQUENCE [LARGE SCALE GENOMIC DNA]</scope>
    <source>
        <strain evidence="1 2">DX</strain>
    </source>
</reference>
<dbReference type="AlphaFoldDB" id="A0A1V3SZW1"/>
<organism evidence="1 2">
    <name type="scientific">Leptospirillum ferriphilum</name>
    <dbReference type="NCBI Taxonomy" id="178606"/>
    <lineage>
        <taxon>Bacteria</taxon>
        <taxon>Pseudomonadati</taxon>
        <taxon>Nitrospirota</taxon>
        <taxon>Nitrospiria</taxon>
        <taxon>Nitrospirales</taxon>
        <taxon>Nitrospiraceae</taxon>
        <taxon>Leptospirillum</taxon>
    </lineage>
</organism>
<gene>
    <name evidence="1" type="ORF">BOX24_00200</name>
</gene>
<name>A0A1V3SZW1_9BACT</name>
<dbReference type="Proteomes" id="UP000188586">
    <property type="component" value="Unassembled WGS sequence"/>
</dbReference>
<sequence length="59" mass="6428">MESTDGFPGKPIPTHCQGRPNLFSEEIRLVYESVSLRGADSGAEKIGILLVSVSINRRV</sequence>
<evidence type="ECO:0000313" key="1">
    <source>
        <dbReference type="EMBL" id="OOH75273.1"/>
    </source>
</evidence>
<dbReference type="EMBL" id="MPOJ01000001">
    <property type="protein sequence ID" value="OOH75273.1"/>
    <property type="molecule type" value="Genomic_DNA"/>
</dbReference>